<evidence type="ECO:0000256" key="1">
    <source>
        <dbReference type="SAM" id="MobiDB-lite"/>
    </source>
</evidence>
<protein>
    <recommendedName>
        <fullName evidence="5">Carboxypeptidase regulatory-like domain-containing protein</fullName>
    </recommendedName>
</protein>
<feature type="chain" id="PRO_5002663942" description="Carboxypeptidase regulatory-like domain-containing protein" evidence="2">
    <location>
        <begin position="25"/>
        <end position="143"/>
    </location>
</feature>
<evidence type="ECO:0000313" key="3">
    <source>
        <dbReference type="EMBL" id="EAQ77928.1"/>
    </source>
</evidence>
<sequence>MWYPPSFLAIILAASLLSGCSGNAGPKQVPVSGAVEYNGQPVTTGTIGFSPVETTQGKAVSANLVDGRYETAPDQGLEVGRYKVVVVAMEAIPEGVDPASVSSSTPKGAQIIPTKYSHAETSDLEIDITESDSQVEKDFKLTD</sequence>
<evidence type="ECO:0000313" key="4">
    <source>
        <dbReference type="Proteomes" id="UP000004358"/>
    </source>
</evidence>
<comment type="caution">
    <text evidence="3">The sequence shown here is derived from an EMBL/GenBank/DDBJ whole genome shotgun (WGS) entry which is preliminary data.</text>
</comment>
<dbReference type="Proteomes" id="UP000004358">
    <property type="component" value="Unassembled WGS sequence"/>
</dbReference>
<keyword evidence="2" id="KW-0732">Signal</keyword>
<feature type="region of interest" description="Disordered" evidence="1">
    <location>
        <begin position="120"/>
        <end position="143"/>
    </location>
</feature>
<organism evidence="3 4">
    <name type="scientific">Blastopirellula marina DSM 3645</name>
    <dbReference type="NCBI Taxonomy" id="314230"/>
    <lineage>
        <taxon>Bacteria</taxon>
        <taxon>Pseudomonadati</taxon>
        <taxon>Planctomycetota</taxon>
        <taxon>Planctomycetia</taxon>
        <taxon>Pirellulales</taxon>
        <taxon>Pirellulaceae</taxon>
        <taxon>Blastopirellula</taxon>
    </lineage>
</organism>
<evidence type="ECO:0008006" key="5">
    <source>
        <dbReference type="Google" id="ProtNLM"/>
    </source>
</evidence>
<gene>
    <name evidence="3" type="ORF">DSM3645_27156</name>
</gene>
<feature type="compositionally biased region" description="Basic and acidic residues" evidence="1">
    <location>
        <begin position="134"/>
        <end position="143"/>
    </location>
</feature>
<evidence type="ECO:0000256" key="2">
    <source>
        <dbReference type="SAM" id="SignalP"/>
    </source>
</evidence>
<dbReference type="EMBL" id="AANZ01000026">
    <property type="protein sequence ID" value="EAQ77928.1"/>
    <property type="molecule type" value="Genomic_DNA"/>
</dbReference>
<dbReference type="OrthoDB" id="291697at2"/>
<reference evidence="3 4" key="1">
    <citation type="submission" date="2006-02" db="EMBL/GenBank/DDBJ databases">
        <authorList>
            <person name="Amann R."/>
            <person name="Ferriera S."/>
            <person name="Johnson J."/>
            <person name="Kravitz S."/>
            <person name="Halpern A."/>
            <person name="Remington K."/>
            <person name="Beeson K."/>
            <person name="Tran B."/>
            <person name="Rogers Y.-H."/>
            <person name="Friedman R."/>
            <person name="Venter J.C."/>
        </authorList>
    </citation>
    <scope>NUCLEOTIDE SEQUENCE [LARGE SCALE GENOMIC DNA]</scope>
    <source>
        <strain evidence="3 4">DSM 3645</strain>
    </source>
</reference>
<dbReference type="HOGENOM" id="CLU_113730_1_1_0"/>
<accession>A3ZZY4</accession>
<proteinExistence type="predicted"/>
<dbReference type="RefSeq" id="WP_002653324.1">
    <property type="nucleotide sequence ID" value="NZ_CH672376.1"/>
</dbReference>
<name>A3ZZY4_9BACT</name>
<dbReference type="AlphaFoldDB" id="A3ZZY4"/>
<feature type="signal peptide" evidence="2">
    <location>
        <begin position="1"/>
        <end position="24"/>
    </location>
</feature>